<gene>
    <name evidence="1" type="ORF">DS421_19g641460</name>
</gene>
<dbReference type="EMBL" id="CP031001">
    <property type="protein sequence ID" value="QHN76161.1"/>
    <property type="molecule type" value="Genomic_DNA"/>
</dbReference>
<organism evidence="1 2">
    <name type="scientific">Arachis hypogaea</name>
    <name type="common">Peanut</name>
    <dbReference type="NCBI Taxonomy" id="3818"/>
    <lineage>
        <taxon>Eukaryota</taxon>
        <taxon>Viridiplantae</taxon>
        <taxon>Streptophyta</taxon>
        <taxon>Embryophyta</taxon>
        <taxon>Tracheophyta</taxon>
        <taxon>Spermatophyta</taxon>
        <taxon>Magnoliopsida</taxon>
        <taxon>eudicotyledons</taxon>
        <taxon>Gunneridae</taxon>
        <taxon>Pentapetalae</taxon>
        <taxon>rosids</taxon>
        <taxon>fabids</taxon>
        <taxon>Fabales</taxon>
        <taxon>Fabaceae</taxon>
        <taxon>Papilionoideae</taxon>
        <taxon>50 kb inversion clade</taxon>
        <taxon>dalbergioids sensu lato</taxon>
        <taxon>Dalbergieae</taxon>
        <taxon>Pterocarpus clade</taxon>
        <taxon>Arachis</taxon>
    </lineage>
</organism>
<sequence>MENKFLMDKLLVLVKTLTSNNILIDPSNGFNRVTRTFHSLKPPLRLPPPNATISAPSYVIFLRRNSPWSDSVTALIDSATGRHLSYINFIHCSETLVANRTSLFTISKNDTALVLSPNLSPRSYPPLHAPLPRRRCFTGKSTCHALRSHAHHPP</sequence>
<accession>A0A6B9V623</accession>
<dbReference type="Proteomes" id="UP000464620">
    <property type="component" value="Chromosome B09"/>
</dbReference>
<reference evidence="1 2" key="1">
    <citation type="submission" date="2020-01" db="EMBL/GenBank/DDBJ databases">
        <title>Genome sequence of Arachis hypogaea, cultivar Shitouqi.</title>
        <authorList>
            <person name="Zhuang W."/>
            <person name="Chen H."/>
            <person name="Varshney R."/>
            <person name="Wang D."/>
            <person name="Ming R."/>
        </authorList>
    </citation>
    <scope>NUCLEOTIDE SEQUENCE [LARGE SCALE GENOMIC DNA]</scope>
    <source>
        <tissue evidence="1">Young leaf</tissue>
    </source>
</reference>
<dbReference type="GO" id="GO:0016874">
    <property type="term" value="F:ligase activity"/>
    <property type="evidence" value="ECO:0007669"/>
    <property type="project" value="UniProtKB-KW"/>
</dbReference>
<evidence type="ECO:0000313" key="1">
    <source>
        <dbReference type="EMBL" id="QHN76161.1"/>
    </source>
</evidence>
<evidence type="ECO:0000313" key="2">
    <source>
        <dbReference type="Proteomes" id="UP000464620"/>
    </source>
</evidence>
<proteinExistence type="predicted"/>
<keyword evidence="1" id="KW-0436">Ligase</keyword>
<protein>
    <submittedName>
        <fullName evidence="1">4-coumarate--CoA ligase-like</fullName>
    </submittedName>
</protein>
<name>A0A6B9V623_ARAHY</name>
<dbReference type="AlphaFoldDB" id="A0A6B9V623"/>